<reference evidence="2" key="1">
    <citation type="journal article" date="2011" name="J. Bacteriol.">
        <title>Genome sequences of eight morphologically diverse alphaproteobacteria.</title>
        <authorList>
            <consortium name="US DOE Joint Genome Institute"/>
            <person name="Brown P.J."/>
            <person name="Kysela D.T."/>
            <person name="Buechlein A."/>
            <person name="Hemmerich C."/>
            <person name="Brun Y.V."/>
        </authorList>
    </citation>
    <scope>NUCLEOTIDE SEQUENCE [LARGE SCALE GENOMIC DNA]</scope>
    <source>
        <strain evidence="2">ATCC 49814 / DSM 5838 / IFAM 1418</strain>
    </source>
</reference>
<dbReference type="HOGENOM" id="CLU_1033553_0_0_5"/>
<name>C6XJ32_HIRBI</name>
<protein>
    <submittedName>
        <fullName evidence="1">Uncharacterized protein</fullName>
    </submittedName>
</protein>
<proteinExistence type="predicted"/>
<sequence>MPLSVIRVSNSDISSLENSIDYILRKMFSLVLKNIGKKNLRKRNIMTRIFAASTLSLVLLAGCATGTANKVSPYSVYTPPKVGTVLEYTAYAAGEPDLNLKQVVVESGSDYALYANVSEMGKQPAEEDFFLEFSGVYWQVCGDVMPSASERQSLQTLWPIQQGNSTILSGTDLAGKPIPVDVSVVSTKISEDIGFGALPAFDVKTTFDVPETTTFIPELSVASRIEWGVPGTENYAGYDQLVSVTQATAGQYEDYVSFGKSRCLPAALR</sequence>
<evidence type="ECO:0000313" key="1">
    <source>
        <dbReference type="EMBL" id="ACT59127.1"/>
    </source>
</evidence>
<accession>C6XJ32</accession>
<dbReference type="KEGG" id="hba:Hbal_1437"/>
<organism evidence="1 2">
    <name type="scientific">Hirschia baltica (strain ATCC 49814 / DSM 5838 / IFAM 1418)</name>
    <dbReference type="NCBI Taxonomy" id="582402"/>
    <lineage>
        <taxon>Bacteria</taxon>
        <taxon>Pseudomonadati</taxon>
        <taxon>Pseudomonadota</taxon>
        <taxon>Alphaproteobacteria</taxon>
        <taxon>Hyphomonadales</taxon>
        <taxon>Hyphomonadaceae</taxon>
        <taxon>Hirschia</taxon>
    </lineage>
</organism>
<dbReference type="Proteomes" id="UP000002745">
    <property type="component" value="Chromosome"/>
</dbReference>
<dbReference type="AlphaFoldDB" id="C6XJ32"/>
<dbReference type="EMBL" id="CP001678">
    <property type="protein sequence ID" value="ACT59127.1"/>
    <property type="molecule type" value="Genomic_DNA"/>
</dbReference>
<evidence type="ECO:0000313" key="2">
    <source>
        <dbReference type="Proteomes" id="UP000002745"/>
    </source>
</evidence>
<keyword evidence="2" id="KW-1185">Reference proteome</keyword>
<gene>
    <name evidence="1" type="ordered locus">Hbal_1437</name>
</gene>